<dbReference type="Pfam" id="PF14062">
    <property type="entry name" value="DUF4253"/>
    <property type="match status" value="1"/>
</dbReference>
<name>A0A1V3C107_9ACTN</name>
<keyword evidence="4" id="KW-1185">Reference proteome</keyword>
<feature type="domain" description="DUF4253" evidence="2">
    <location>
        <begin position="150"/>
        <end position="260"/>
    </location>
</feature>
<evidence type="ECO:0000259" key="2">
    <source>
        <dbReference type="Pfam" id="PF14062"/>
    </source>
</evidence>
<dbReference type="OrthoDB" id="7839592at2"/>
<organism evidence="3 4">
    <name type="scientific">Nocardiopsis sinuspersici</name>
    <dbReference type="NCBI Taxonomy" id="501010"/>
    <lineage>
        <taxon>Bacteria</taxon>
        <taxon>Bacillati</taxon>
        <taxon>Actinomycetota</taxon>
        <taxon>Actinomycetes</taxon>
        <taxon>Streptosporangiales</taxon>
        <taxon>Nocardiopsidaceae</taxon>
        <taxon>Nocardiopsis</taxon>
    </lineage>
</organism>
<evidence type="ECO:0000256" key="1">
    <source>
        <dbReference type="SAM" id="MobiDB-lite"/>
    </source>
</evidence>
<dbReference type="STRING" id="501010.NOSIN_11585"/>
<dbReference type="RefSeq" id="WP_077690770.1">
    <property type="nucleotide sequence ID" value="NZ_MCOK01000001.1"/>
</dbReference>
<protein>
    <recommendedName>
        <fullName evidence="2">DUF4253 domain-containing protein</fullName>
    </recommendedName>
</protein>
<dbReference type="InterPro" id="IPR025349">
    <property type="entry name" value="DUF4253"/>
</dbReference>
<gene>
    <name evidence="3" type="ORF">NOSIN_11585</name>
</gene>
<evidence type="ECO:0000313" key="3">
    <source>
        <dbReference type="EMBL" id="OOC54368.1"/>
    </source>
</evidence>
<comment type="caution">
    <text evidence="3">The sequence shown here is derived from an EMBL/GenBank/DDBJ whole genome shotgun (WGS) entry which is preliminary data.</text>
</comment>
<evidence type="ECO:0000313" key="4">
    <source>
        <dbReference type="Proteomes" id="UP000189004"/>
    </source>
</evidence>
<accession>A0A1V3C107</accession>
<sequence>MDPQKTLSVELPPGHVVHSEEGVPLLWLSEDAAPFGLWSRLLAEHPRSGLWPLLLDGLHGEPDRPWESQELYPEQISSPAHHDPDALLARWWQEHAGGQADDPVPAPMRVTAPYGTSWPGRAPAAPTEDDPGERAAECAEIMVENGVGSRLGLVRATSGAEAMAASGWAGPLNYDNDTAVFAAVVADWEHRFGARVLGMGFATLTLSVGAPPADPASALRVAAEHFAFCPDNVWQNSARSDLESYAASLVDRPIWHFWWD</sequence>
<dbReference type="Proteomes" id="UP000189004">
    <property type="component" value="Unassembled WGS sequence"/>
</dbReference>
<dbReference type="AlphaFoldDB" id="A0A1V3C107"/>
<feature type="region of interest" description="Disordered" evidence="1">
    <location>
        <begin position="98"/>
        <end position="133"/>
    </location>
</feature>
<proteinExistence type="predicted"/>
<reference evidence="4" key="1">
    <citation type="submission" date="2016-08" db="EMBL/GenBank/DDBJ databases">
        <authorList>
            <person name="Tokovenko B."/>
            <person name="Kalinowski J."/>
        </authorList>
    </citation>
    <scope>NUCLEOTIDE SEQUENCE [LARGE SCALE GENOMIC DNA]</scope>
    <source>
        <strain evidence="4">UTMC102</strain>
    </source>
</reference>
<dbReference type="EMBL" id="MCOK01000001">
    <property type="protein sequence ID" value="OOC54368.1"/>
    <property type="molecule type" value="Genomic_DNA"/>
</dbReference>